<protein>
    <submittedName>
        <fullName evidence="2">Uncharacterized protein</fullName>
    </submittedName>
</protein>
<dbReference type="PANTHER" id="PTHR34427:SF5">
    <property type="entry name" value="DUF4283 DOMAIN-CONTAINING PROTEIN"/>
    <property type="match status" value="1"/>
</dbReference>
<name>A0A438FUX4_VITVI</name>
<dbReference type="AlphaFoldDB" id="A0A438FUX4"/>
<feature type="region of interest" description="Disordered" evidence="1">
    <location>
        <begin position="238"/>
        <end position="258"/>
    </location>
</feature>
<dbReference type="EMBL" id="QGNW01000733">
    <property type="protein sequence ID" value="RVW63738.1"/>
    <property type="molecule type" value="Genomic_DNA"/>
</dbReference>
<comment type="caution">
    <text evidence="2">The sequence shown here is derived from an EMBL/GenBank/DDBJ whole genome shotgun (WGS) entry which is preliminary data.</text>
</comment>
<sequence>MLTDDCVKHEKLQLIDCESKSPKNTEVDNEVDLNRQVVKTYQMKWISNKMVALLEVRGVSKVVSVGLLLNPRRSKSPLKRSEVKRKGLFWKGVRLLLLDKIWREELKLAVGRCGKLGVEESQARDEVEGPWSCHSSLSKGDLGTSISEKDGYSFKEKGKGKGVHVEVARVKTEETKDSLWVHVKVVGLPFHLWSREVFKSIRESCGGFIAVDEETTFFSQLQWTRILVKASRKIMPGSLQRDGRSGDEGGGEARAGSSVGDVQIGNQYRRADAQVECGKRHRAAAGAGGRLASAGVWTLLWKWSSLPLKLSSTGGSRPACLKLTDEALLEEASSGAEGSVEGALGRIPLQVRRIEDVSEIGGWNEPPWGSMKEEGEMKDGAQAVLRSLVVAWVCRRKVSKRKFIPLEEDEEEN</sequence>
<evidence type="ECO:0000313" key="3">
    <source>
        <dbReference type="Proteomes" id="UP000288805"/>
    </source>
</evidence>
<accession>A0A438FUX4</accession>
<evidence type="ECO:0000313" key="2">
    <source>
        <dbReference type="EMBL" id="RVW63738.1"/>
    </source>
</evidence>
<dbReference type="PANTHER" id="PTHR34427">
    <property type="entry name" value="DUF4283 DOMAIN PROTEIN"/>
    <property type="match status" value="1"/>
</dbReference>
<dbReference type="Proteomes" id="UP000288805">
    <property type="component" value="Unassembled WGS sequence"/>
</dbReference>
<gene>
    <name evidence="2" type="ORF">CK203_052749</name>
</gene>
<organism evidence="2 3">
    <name type="scientific">Vitis vinifera</name>
    <name type="common">Grape</name>
    <dbReference type="NCBI Taxonomy" id="29760"/>
    <lineage>
        <taxon>Eukaryota</taxon>
        <taxon>Viridiplantae</taxon>
        <taxon>Streptophyta</taxon>
        <taxon>Embryophyta</taxon>
        <taxon>Tracheophyta</taxon>
        <taxon>Spermatophyta</taxon>
        <taxon>Magnoliopsida</taxon>
        <taxon>eudicotyledons</taxon>
        <taxon>Gunneridae</taxon>
        <taxon>Pentapetalae</taxon>
        <taxon>rosids</taxon>
        <taxon>Vitales</taxon>
        <taxon>Vitaceae</taxon>
        <taxon>Viteae</taxon>
        <taxon>Vitis</taxon>
    </lineage>
</organism>
<reference evidence="2 3" key="1">
    <citation type="journal article" date="2018" name="PLoS Genet.">
        <title>Population sequencing reveals clonal diversity and ancestral inbreeding in the grapevine cultivar Chardonnay.</title>
        <authorList>
            <person name="Roach M.J."/>
            <person name="Johnson D.L."/>
            <person name="Bohlmann J."/>
            <person name="van Vuuren H.J."/>
            <person name="Jones S.J."/>
            <person name="Pretorius I.S."/>
            <person name="Schmidt S.A."/>
            <person name="Borneman A.R."/>
        </authorList>
    </citation>
    <scope>NUCLEOTIDE SEQUENCE [LARGE SCALE GENOMIC DNA]</scope>
    <source>
        <strain evidence="3">cv. Chardonnay</strain>
        <tissue evidence="2">Leaf</tissue>
    </source>
</reference>
<evidence type="ECO:0000256" key="1">
    <source>
        <dbReference type="SAM" id="MobiDB-lite"/>
    </source>
</evidence>
<proteinExistence type="predicted"/>